<dbReference type="RefSeq" id="WP_215240147.1">
    <property type="nucleotide sequence ID" value="NZ_CAJRAF010000002.1"/>
</dbReference>
<reference evidence="1" key="1">
    <citation type="submission" date="2021-04" db="EMBL/GenBank/DDBJ databases">
        <authorList>
            <person name="Rodrigo-Torres L."/>
            <person name="Arahal R. D."/>
            <person name="Lucena T."/>
        </authorList>
    </citation>
    <scope>NUCLEOTIDE SEQUENCE</scope>
    <source>
        <strain evidence="1">CECT 9275</strain>
    </source>
</reference>
<protein>
    <recommendedName>
        <fullName evidence="3">Nucleotidyltransferase</fullName>
    </recommendedName>
</protein>
<evidence type="ECO:0000313" key="2">
    <source>
        <dbReference type="Proteomes" id="UP000680038"/>
    </source>
</evidence>
<organism evidence="1 2">
    <name type="scientific">Dyadobacter helix</name>
    <dbReference type="NCBI Taxonomy" id="2822344"/>
    <lineage>
        <taxon>Bacteria</taxon>
        <taxon>Pseudomonadati</taxon>
        <taxon>Bacteroidota</taxon>
        <taxon>Cytophagia</taxon>
        <taxon>Cytophagales</taxon>
        <taxon>Spirosomataceae</taxon>
        <taxon>Dyadobacter</taxon>
    </lineage>
</organism>
<comment type="caution">
    <text evidence="1">The sequence shown here is derived from an EMBL/GenBank/DDBJ whole genome shotgun (WGS) entry which is preliminary data.</text>
</comment>
<gene>
    <name evidence="1" type="ORF">DYBT9275_03681</name>
</gene>
<dbReference type="Proteomes" id="UP000680038">
    <property type="component" value="Unassembled WGS sequence"/>
</dbReference>
<name>A0A916JF21_9BACT</name>
<keyword evidence="2" id="KW-1185">Reference proteome</keyword>
<accession>A0A916JF21</accession>
<sequence>MKHTELKNVFDTLEKAFTELSIDYYLIGALARQIWYERAQIKFRTTRDVDYAILVGSHQEYETVKQYLIKNENYLPIRENAFVLISPDGFQVDLLPFGEIESQGSVKIEGIGMTTIQISGMKEVYENGTEIVNLETGNTFKAATLIGIVLLKLVAYDDRPERRQKDATDIGNILVNFFDMHQDLIYSNHLDMFDEQERTLENISGIVLGREIKKIVLSNANLIDRSKRILIDHINFGEESIFTQLIAKETGKEIDLIIGYLRDILWGFENPSKPVD</sequence>
<evidence type="ECO:0000313" key="1">
    <source>
        <dbReference type="EMBL" id="CAG5005912.1"/>
    </source>
</evidence>
<evidence type="ECO:0008006" key="3">
    <source>
        <dbReference type="Google" id="ProtNLM"/>
    </source>
</evidence>
<dbReference type="AlphaFoldDB" id="A0A916JF21"/>
<dbReference type="EMBL" id="CAJRAF010000002">
    <property type="protein sequence ID" value="CAG5005912.1"/>
    <property type="molecule type" value="Genomic_DNA"/>
</dbReference>
<proteinExistence type="predicted"/>